<evidence type="ECO:0000256" key="7">
    <source>
        <dbReference type="ARBA" id="ARBA00022741"/>
    </source>
</evidence>
<dbReference type="EMBL" id="KU240075">
    <property type="protein sequence ID" value="ANE37523.1"/>
    <property type="molecule type" value="Genomic_RNA"/>
</dbReference>
<evidence type="ECO:0000256" key="2">
    <source>
        <dbReference type="ARBA" id="ARBA00009581"/>
    </source>
</evidence>
<proteinExistence type="inferred from homology"/>
<dbReference type="GO" id="GO:0000166">
    <property type="term" value="F:nucleotide binding"/>
    <property type="evidence" value="ECO:0007669"/>
    <property type="project" value="UniProtKB-KW"/>
</dbReference>
<evidence type="ECO:0000256" key="6">
    <source>
        <dbReference type="ARBA" id="ARBA00022695"/>
    </source>
</evidence>
<dbReference type="GO" id="GO:0019079">
    <property type="term" value="P:viral genome replication"/>
    <property type="evidence" value="ECO:0007669"/>
    <property type="project" value="InterPro"/>
</dbReference>
<evidence type="ECO:0000256" key="3">
    <source>
        <dbReference type="ARBA" id="ARBA00012494"/>
    </source>
</evidence>
<comment type="similarity">
    <text evidence="2">Belongs to the reoviridae RNA-directed RNA polymerase family.</text>
</comment>
<keyword evidence="6" id="KW-0548">Nucleotidyltransferase</keyword>
<evidence type="ECO:0000256" key="9">
    <source>
        <dbReference type="ARBA" id="ARBA00022953"/>
    </source>
</evidence>
<evidence type="ECO:0000256" key="1">
    <source>
        <dbReference type="ARBA" id="ARBA00004328"/>
    </source>
</evidence>
<dbReference type="GO" id="GO:0003723">
    <property type="term" value="F:RNA binding"/>
    <property type="evidence" value="ECO:0007669"/>
    <property type="project" value="InterPro"/>
</dbReference>
<dbReference type="InterPro" id="IPR012915">
    <property type="entry name" value="RdRP_5"/>
</dbReference>
<comment type="subcellular location">
    <subcellularLocation>
        <location evidence="1">Virion</location>
    </subcellularLocation>
</comment>
<dbReference type="PROSITE" id="PS50523">
    <property type="entry name" value="RDRP_DSRNA_REO"/>
    <property type="match status" value="1"/>
</dbReference>
<keyword evidence="5" id="KW-0808">Transferase</keyword>
<evidence type="ECO:0000259" key="10">
    <source>
        <dbReference type="PROSITE" id="PS50523"/>
    </source>
</evidence>
<protein>
    <recommendedName>
        <fullName evidence="3">RNA-directed RNA polymerase</fullName>
        <ecNumber evidence="3">2.7.7.48</ecNumber>
    </recommendedName>
</protein>
<keyword evidence="4 11" id="KW-0696">RNA-directed RNA polymerase</keyword>
<dbReference type="InterPro" id="IPR007097">
    <property type="entry name" value="RNA-dir_pol_reovirus"/>
</dbReference>
<evidence type="ECO:0000256" key="4">
    <source>
        <dbReference type="ARBA" id="ARBA00022484"/>
    </source>
</evidence>
<organism evidence="11 12">
    <name type="scientific">Grass carp reovirus</name>
    <name type="common">GCRV</name>
    <dbReference type="NCBI Taxonomy" id="128987"/>
    <lineage>
        <taxon>Viruses</taxon>
        <taxon>Riboviria</taxon>
        <taxon>Orthornavirae</taxon>
        <taxon>Duplornaviricota</taxon>
        <taxon>Resentoviricetes</taxon>
        <taxon>Reovirales</taxon>
        <taxon>Spinareoviridae</taxon>
        <taxon>Aquareovirus</taxon>
        <taxon>Aquareovirus ctenopharyngodontis</taxon>
    </lineage>
</organism>
<dbReference type="GO" id="GO:0003968">
    <property type="term" value="F:RNA-directed RNA polymerase activity"/>
    <property type="evidence" value="ECO:0007669"/>
    <property type="project" value="UniProtKB-KW"/>
</dbReference>
<sequence length="1274" mass="141606">MEELFNALPQPLQQLSLALAGEIPLTDHIFEQAASTWHVQPRSLTYKLLDYIPFSTPVVVPPSIYHSLDWSKCFAVTQDRVERIPTIDDPDDVYVPNSDIGPLLTSLHTIPDYGFLHPTIENDATTLRAERARCASTFYKIASSQARQVKLDPIRMLGFLLLVQARPRVPSGLVTDQPTRRDPTQSPALHAIWQVMQYYKVAGVYYAPALVVPSGAIWWIPPPGKRNVVSVQYLLTDLINLAILAHMTDMSPTLELTGVLMYLRAASSHSYAYTLLQMKSVFPALSLRSMYRNKGFGGKAPAIEWTEPRSKYKFRWTGVTQLHDGLRPRSPSMDVPTLETLAKYELVDIGHTIIRERNTHPQHNHDSVRFVRDVMALTSGMYLVRQPTMSVLREYSQVPDIKDPIPPSAWTGPIGNVRYLLPSVQGPARHLYDTWRAAARQIAQDPQWHDPLNQAIMRAQYVTARGGSSASLKFALKVTGIVLPEYDDSKVKKSSKIYQAAQIARIAFMLLIAAIHAEVTMGIRNQVQRRARSIMPLNVIQQAISAPHTLVANYINKHMNLSTTSGSVVTDKVIPLILYASTPPNTVVNVDIKACDASITYNYFLSVICGAMHEGFEVGNADAAFMGVPSTIVSDRRSPVAPYSRPISGLQTMVQHLADLYAAGFRYSVSDAFSSGNKFSFPTSTFPSGSTATSTEHTANNSTMMEYFLNVHAPSHVKSASLKRILTDMTIQRNYVCQGDDGILLLPHEAASKISADDMNELLTCLRDYGQLFGWNYDIDWSDTAEYLKLYALMGCRIPNTSRHPPVGKEYAAPQTDEIWPSLIDIVIGHHLNGVTDVLNWREWLRFSWAFACYSSRGGYTNPKGQSFSAQYPWWTFVYLGIPPILLPGQTPFIHSCYMPPGDQGMFSILNGWRDWLISHASTTLPPLRHNHPVWGLSDVPSLLSQFGVYAGYHAAQHYRRPKPAPETASSDSINQITSDLTEYLFYDSALKARVMKGRYNWERLSSSLSLNVGSRVPSLFDVPGKWVAAGRDAEKPPPSSVEDMFTSLNRCIRRPTHSFSRLLELYLRVHVALGESIPLAIDPDVPQVAGADPANDDHWFKYTCLGDIPSATRNYFGESLFVGRVVSGLDVEAVDATLLRLKILGAPPEAFIAVLNGIGMSDSEAHQIAGRISLANAQLVQIARVVHLSIPSSWMTLNTGPYIHHHAYDFKPGITQPSAKSRDKSIWMSPILKLLCTSYAMTVAGPVRTSIVTEIDGSAAALSGNLRVWMRDV</sequence>
<keyword evidence="9" id="KW-0693">Viral RNA replication</keyword>
<evidence type="ECO:0000256" key="8">
    <source>
        <dbReference type="ARBA" id="ARBA00022844"/>
    </source>
</evidence>
<dbReference type="Gene3D" id="3.90.1850.10">
    <property type="entry name" value="RNA-directed RNA polymerase lambda-3"/>
    <property type="match status" value="1"/>
</dbReference>
<evidence type="ECO:0000313" key="11">
    <source>
        <dbReference type="EMBL" id="ANE37523.1"/>
    </source>
</evidence>
<evidence type="ECO:0000256" key="5">
    <source>
        <dbReference type="ARBA" id="ARBA00022679"/>
    </source>
</evidence>
<name>A0A172T0V9_GCRV</name>
<reference evidence="11 12" key="1">
    <citation type="submission" date="2015-12" db="EMBL/GenBank/DDBJ databases">
        <title>Complete genome characterization of a novel reovirus from grass carp in China.</title>
        <authorList>
            <person name="Zeng W."/>
            <person name="Li X."/>
            <person name="Wang Q."/>
            <person name="Wang Y."/>
            <person name="Li Y."/>
            <person name="Song X."/>
            <person name="Liu C."/>
            <person name="Shi C."/>
            <person name="Fang X."/>
            <person name="Wu S."/>
        </authorList>
    </citation>
    <scope>NUCLEOTIDE SEQUENCE [LARGE SCALE GENOMIC DNA]</scope>
    <source>
        <strain evidence="11">GZ1208</strain>
    </source>
</reference>
<feature type="domain" description="RdRp catalytic" evidence="10">
    <location>
        <begin position="561"/>
        <end position="798"/>
    </location>
</feature>
<dbReference type="SUPFAM" id="SSF56672">
    <property type="entry name" value="DNA/RNA polymerases"/>
    <property type="match status" value="1"/>
</dbReference>
<accession>A0A172T0V9</accession>
<dbReference type="EC" id="2.7.7.48" evidence="3"/>
<dbReference type="Proteomes" id="UP000142911">
    <property type="component" value="Genome"/>
</dbReference>
<dbReference type="GO" id="GO:0019013">
    <property type="term" value="C:viral nucleocapsid"/>
    <property type="evidence" value="ECO:0007669"/>
    <property type="project" value="InterPro"/>
</dbReference>
<dbReference type="InterPro" id="IPR043502">
    <property type="entry name" value="DNA/RNA_pol_sf"/>
</dbReference>
<keyword evidence="7" id="KW-0547">Nucleotide-binding</keyword>
<evidence type="ECO:0000313" key="12">
    <source>
        <dbReference type="Proteomes" id="UP000142911"/>
    </source>
</evidence>
<keyword evidence="8" id="KW-0946">Virion</keyword>
<dbReference type="Pfam" id="PF07925">
    <property type="entry name" value="RdRP_5"/>
    <property type="match status" value="1"/>
</dbReference>